<dbReference type="EMBL" id="JAYMYQ010000008">
    <property type="protein sequence ID" value="KAK7315118.1"/>
    <property type="molecule type" value="Genomic_DNA"/>
</dbReference>
<comment type="caution">
    <text evidence="1">The sequence shown here is derived from an EMBL/GenBank/DDBJ whole genome shotgun (WGS) entry which is preliminary data.</text>
</comment>
<name>A0AAN9KF37_CANGL</name>
<reference evidence="1 2" key="1">
    <citation type="submission" date="2024-01" db="EMBL/GenBank/DDBJ databases">
        <title>The genomes of 5 underutilized Papilionoideae crops provide insights into root nodulation and disease resistanc.</title>
        <authorList>
            <person name="Jiang F."/>
        </authorList>
    </citation>
    <scope>NUCLEOTIDE SEQUENCE [LARGE SCALE GENOMIC DNA]</scope>
    <source>
        <strain evidence="1">LVBAO_FW01</strain>
        <tissue evidence="1">Leaves</tissue>
    </source>
</reference>
<accession>A0AAN9KF37</accession>
<gene>
    <name evidence="1" type="ORF">VNO77_33650</name>
</gene>
<evidence type="ECO:0000313" key="2">
    <source>
        <dbReference type="Proteomes" id="UP001367508"/>
    </source>
</evidence>
<protein>
    <submittedName>
        <fullName evidence="1">Uncharacterized protein</fullName>
    </submittedName>
</protein>
<dbReference type="Proteomes" id="UP001367508">
    <property type="component" value="Unassembled WGS sequence"/>
</dbReference>
<keyword evidence="2" id="KW-1185">Reference proteome</keyword>
<evidence type="ECO:0000313" key="1">
    <source>
        <dbReference type="EMBL" id="KAK7315118.1"/>
    </source>
</evidence>
<sequence length="78" mass="8917">MVLDSAIWSNTASDTTQFRVRPTLNNHDVSPCQKSDNLEFPFAQNFFTFFPYPPAFSSDPTNSIVTRNPFLPVQPHLR</sequence>
<proteinExistence type="predicted"/>
<dbReference type="AlphaFoldDB" id="A0AAN9KF37"/>
<organism evidence="1 2">
    <name type="scientific">Canavalia gladiata</name>
    <name type="common">Sword bean</name>
    <name type="synonym">Dolichos gladiatus</name>
    <dbReference type="NCBI Taxonomy" id="3824"/>
    <lineage>
        <taxon>Eukaryota</taxon>
        <taxon>Viridiplantae</taxon>
        <taxon>Streptophyta</taxon>
        <taxon>Embryophyta</taxon>
        <taxon>Tracheophyta</taxon>
        <taxon>Spermatophyta</taxon>
        <taxon>Magnoliopsida</taxon>
        <taxon>eudicotyledons</taxon>
        <taxon>Gunneridae</taxon>
        <taxon>Pentapetalae</taxon>
        <taxon>rosids</taxon>
        <taxon>fabids</taxon>
        <taxon>Fabales</taxon>
        <taxon>Fabaceae</taxon>
        <taxon>Papilionoideae</taxon>
        <taxon>50 kb inversion clade</taxon>
        <taxon>NPAAA clade</taxon>
        <taxon>indigoferoid/millettioid clade</taxon>
        <taxon>Phaseoleae</taxon>
        <taxon>Canavalia</taxon>
    </lineage>
</organism>